<evidence type="ECO:0000256" key="5">
    <source>
        <dbReference type="SAM" id="Coils"/>
    </source>
</evidence>
<evidence type="ECO:0000313" key="9">
    <source>
        <dbReference type="Proteomes" id="UP000794436"/>
    </source>
</evidence>
<dbReference type="PANTHER" id="PTHR13510">
    <property type="entry name" value="FYVE-FINGER-CONTAINING RAB5 EFFECTOR PROTEIN RABENOSYN-5-RELATED"/>
    <property type="match status" value="1"/>
</dbReference>
<sequence>MSSTTHSASGDCVRFPLEEHVVPLVRIASNRVEDWKTTAQREVEGVLRNPKSWYYRPNELKQTYRSVYEKEAIRGYTRAVPNSSLKDMLCLAHLAMTLEDVVYGLHAVTTNDQRAIFAQLYEDVLLDAAVLRVYEGQTGTDPFHFVGLKWLAFASPAPNMVKPLDHVYFDYSGTTVDAMGRQVLFHYRRSFPLQPEELVHERDLGLLRSSYYQFGLYRIEGGGVLYQCIGCLDIPPEVPTWVHTRALSGEFNSTKNLADLAKSRAIALTGVLRHPVPSAAADNGDHQKMCLECDKKFNVLRTRYICRACGGAICKHCITGLTFFNEESQFMAAPITLSAKFCSFCVKRAREQPAIEHLVTKMGKTSLSEPSRRRHGSHLKTGSTTPKISAENAQIRALRESIEREVGRSPSQSSSPLEDTPAGVARPASLASSVDSDSPMGSFKTKPTPQSKEVFQQMNQAIRQQEELLMTIQKERAKLQARHNSAPGYYSPSAYASAAALPQEYLSPLPQRGAVLLETSSSPSRIPDDERFEELS</sequence>
<keyword evidence="5" id="KW-0175">Coiled coil</keyword>
<dbReference type="PROSITE" id="PS50178">
    <property type="entry name" value="ZF_FYVE"/>
    <property type="match status" value="1"/>
</dbReference>
<keyword evidence="2 4" id="KW-0863">Zinc-finger</keyword>
<organism evidence="8 9">
    <name type="scientific">Pythium oligandrum</name>
    <name type="common">Mycoparasitic fungus</name>
    <dbReference type="NCBI Taxonomy" id="41045"/>
    <lineage>
        <taxon>Eukaryota</taxon>
        <taxon>Sar</taxon>
        <taxon>Stramenopiles</taxon>
        <taxon>Oomycota</taxon>
        <taxon>Peronosporomycetes</taxon>
        <taxon>Pythiales</taxon>
        <taxon>Pythiaceae</taxon>
        <taxon>Pythium</taxon>
    </lineage>
</organism>
<dbReference type="InterPro" id="IPR011011">
    <property type="entry name" value="Znf_FYVE_PHD"/>
</dbReference>
<keyword evidence="3" id="KW-0862">Zinc</keyword>
<dbReference type="Pfam" id="PF01363">
    <property type="entry name" value="FYVE"/>
    <property type="match status" value="1"/>
</dbReference>
<feature type="domain" description="FYVE-type" evidence="7">
    <location>
        <begin position="284"/>
        <end position="350"/>
    </location>
</feature>
<feature type="region of interest" description="Disordered" evidence="6">
    <location>
        <begin position="360"/>
        <end position="451"/>
    </location>
</feature>
<dbReference type="Gene3D" id="3.30.40.10">
    <property type="entry name" value="Zinc/RING finger domain, C3HC4 (zinc finger)"/>
    <property type="match status" value="1"/>
</dbReference>
<name>A0A8K1CBW1_PYTOL</name>
<dbReference type="PANTHER" id="PTHR13510:SF44">
    <property type="entry name" value="RABENOSYN-5"/>
    <property type="match status" value="1"/>
</dbReference>
<evidence type="ECO:0000259" key="7">
    <source>
        <dbReference type="PROSITE" id="PS50178"/>
    </source>
</evidence>
<evidence type="ECO:0000256" key="4">
    <source>
        <dbReference type="PROSITE-ProRule" id="PRU00091"/>
    </source>
</evidence>
<keyword evidence="1" id="KW-0479">Metal-binding</keyword>
<gene>
    <name evidence="8" type="ORF">Poli38472_000195</name>
</gene>
<dbReference type="InterPro" id="IPR052727">
    <property type="entry name" value="Rab4/Rab5_effector"/>
</dbReference>
<dbReference type="InterPro" id="IPR013083">
    <property type="entry name" value="Znf_RING/FYVE/PHD"/>
</dbReference>
<dbReference type="Proteomes" id="UP000794436">
    <property type="component" value="Unassembled WGS sequence"/>
</dbReference>
<dbReference type="CDD" id="cd00065">
    <property type="entry name" value="FYVE_like_SF"/>
    <property type="match status" value="1"/>
</dbReference>
<dbReference type="AlphaFoldDB" id="A0A8K1CBW1"/>
<dbReference type="SUPFAM" id="SSF57903">
    <property type="entry name" value="FYVE/PHD zinc finger"/>
    <property type="match status" value="1"/>
</dbReference>
<accession>A0A8K1CBW1</accession>
<dbReference type="EMBL" id="SPLM01000108">
    <property type="protein sequence ID" value="TMW60153.1"/>
    <property type="molecule type" value="Genomic_DNA"/>
</dbReference>
<evidence type="ECO:0000256" key="3">
    <source>
        <dbReference type="ARBA" id="ARBA00022833"/>
    </source>
</evidence>
<feature type="compositionally biased region" description="Basic and acidic residues" evidence="6">
    <location>
        <begin position="397"/>
        <end position="407"/>
    </location>
</feature>
<proteinExistence type="predicted"/>
<evidence type="ECO:0000256" key="6">
    <source>
        <dbReference type="SAM" id="MobiDB-lite"/>
    </source>
</evidence>
<dbReference type="InterPro" id="IPR000306">
    <property type="entry name" value="Znf_FYVE"/>
</dbReference>
<evidence type="ECO:0000256" key="2">
    <source>
        <dbReference type="ARBA" id="ARBA00022771"/>
    </source>
</evidence>
<dbReference type="OrthoDB" id="151972at2759"/>
<dbReference type="InterPro" id="IPR017455">
    <property type="entry name" value="Znf_FYVE-rel"/>
</dbReference>
<keyword evidence="9" id="KW-1185">Reference proteome</keyword>
<dbReference type="GO" id="GO:0008270">
    <property type="term" value="F:zinc ion binding"/>
    <property type="evidence" value="ECO:0007669"/>
    <property type="project" value="UniProtKB-KW"/>
</dbReference>
<feature type="coiled-coil region" evidence="5">
    <location>
        <begin position="455"/>
        <end position="482"/>
    </location>
</feature>
<reference evidence="8" key="1">
    <citation type="submission" date="2019-03" db="EMBL/GenBank/DDBJ databases">
        <title>Long read genome sequence of the mycoparasitic Pythium oligandrum ATCC 38472 isolated from sugarbeet rhizosphere.</title>
        <authorList>
            <person name="Gaulin E."/>
        </authorList>
    </citation>
    <scope>NUCLEOTIDE SEQUENCE</scope>
    <source>
        <strain evidence="8">ATCC 38472_TT</strain>
    </source>
</reference>
<evidence type="ECO:0000256" key="1">
    <source>
        <dbReference type="ARBA" id="ARBA00022723"/>
    </source>
</evidence>
<evidence type="ECO:0000313" key="8">
    <source>
        <dbReference type="EMBL" id="TMW60153.1"/>
    </source>
</evidence>
<comment type="caution">
    <text evidence="8">The sequence shown here is derived from an EMBL/GenBank/DDBJ whole genome shotgun (WGS) entry which is preliminary data.</text>
</comment>
<protein>
    <recommendedName>
        <fullName evidence="7">FYVE-type domain-containing protein</fullName>
    </recommendedName>
</protein>